<name>A0A9P1JMQ6_9PROT</name>
<keyword evidence="3" id="KW-1185">Reference proteome</keyword>
<reference evidence="2 3" key="1">
    <citation type="journal article" date="2011" name="PLoS Genet.">
        <title>Azospirillum genomes reveal transition of bacteria from aquatic to terrestrial environments.</title>
        <authorList>
            <person name="Wisniewski-Dye F."/>
            <person name="Borziak K."/>
            <person name="Khalsa-Moyers G."/>
            <person name="Alexandre G."/>
            <person name="Sukharnikov L.O."/>
            <person name="Wuichet K."/>
            <person name="Hurst G.B."/>
            <person name="McDonald W.H."/>
            <person name="Robertson J.S."/>
            <person name="Barbe V."/>
            <person name="Calteau A."/>
            <person name="Rouy Z."/>
            <person name="Mangenot S."/>
            <person name="Prigent-Combaret C."/>
            <person name="Normand P."/>
            <person name="Boyer M."/>
            <person name="Siguier P."/>
            <person name="Dessaux Y."/>
            <person name="Elmerich C."/>
            <person name="Condemine G."/>
            <person name="Krishnen G."/>
            <person name="Kennedy I."/>
            <person name="Paterson A.H."/>
            <person name="Gonzalez V."/>
            <person name="Mavingui P."/>
            <person name="Zhulin I.B."/>
        </authorList>
    </citation>
    <scope>NUCLEOTIDE SEQUENCE [LARGE SCALE GENOMIC DNA]</scope>
    <source>
        <strain evidence="2 3">Sp245</strain>
    </source>
</reference>
<evidence type="ECO:0000313" key="2">
    <source>
        <dbReference type="EMBL" id="CCC96350.1"/>
    </source>
</evidence>
<organism evidence="2 3">
    <name type="scientific">Azospirillum baldaniorum</name>
    <dbReference type="NCBI Taxonomy" id="1064539"/>
    <lineage>
        <taxon>Bacteria</taxon>
        <taxon>Pseudomonadati</taxon>
        <taxon>Pseudomonadota</taxon>
        <taxon>Alphaproteobacteria</taxon>
        <taxon>Rhodospirillales</taxon>
        <taxon>Azospirillaceae</taxon>
        <taxon>Azospirillum</taxon>
    </lineage>
</organism>
<dbReference type="KEGG" id="abs:AZOBR_10137"/>
<protein>
    <submittedName>
        <fullName evidence="2">Uncharacterized protein</fullName>
    </submittedName>
</protein>
<proteinExistence type="predicted"/>
<dbReference type="EMBL" id="HE577327">
    <property type="protein sequence ID" value="CCC96350.1"/>
    <property type="molecule type" value="Genomic_DNA"/>
</dbReference>
<feature type="region of interest" description="Disordered" evidence="1">
    <location>
        <begin position="1"/>
        <end position="32"/>
    </location>
</feature>
<gene>
    <name evidence="2" type="ORF">AZOBR_10137</name>
</gene>
<sequence>MGRIGERFKKNGKIWPTPRATGRCRTAGNSAASGRIPVSHHCLGGIGGAEEDRTPDLRIANASLSQLSYGPTHRYRRAADNGDAEGACQAL</sequence>
<dbReference type="Proteomes" id="UP000007319">
    <property type="component" value="Chromosome"/>
</dbReference>
<evidence type="ECO:0000256" key="1">
    <source>
        <dbReference type="SAM" id="MobiDB-lite"/>
    </source>
</evidence>
<dbReference type="AntiFam" id="ANF00012">
    <property type="entry name" value="tRNA translation"/>
</dbReference>
<dbReference type="AlphaFoldDB" id="A0A9P1JMQ6"/>
<evidence type="ECO:0000313" key="3">
    <source>
        <dbReference type="Proteomes" id="UP000007319"/>
    </source>
</evidence>
<accession>A0A9P1JMQ6</accession>